<dbReference type="InterPro" id="IPR051248">
    <property type="entry name" value="UPF0507/Ank_repeat_27"/>
</dbReference>
<dbReference type="Gene3D" id="1.20.1050.80">
    <property type="entry name" value="VPS9 domain"/>
    <property type="match status" value="1"/>
</dbReference>
<reference evidence="4" key="1">
    <citation type="submission" date="2022-11" db="EMBL/GenBank/DDBJ databases">
        <title>Chromosomal genome sequence assembly and mating type (MAT) locus characterization of the leprose asexual lichenized fungus Lepraria neglecta (Nyl.) Erichsen.</title>
        <authorList>
            <person name="Allen J.L."/>
            <person name="Pfeffer B."/>
        </authorList>
    </citation>
    <scope>NUCLEOTIDE SEQUENCE</scope>
    <source>
        <strain evidence="4">Allen 5258</strain>
    </source>
</reference>
<dbReference type="GO" id="GO:0005770">
    <property type="term" value="C:late endosome"/>
    <property type="evidence" value="ECO:0007669"/>
    <property type="project" value="TreeGrafter"/>
</dbReference>
<feature type="compositionally biased region" description="Basic and acidic residues" evidence="2">
    <location>
        <begin position="552"/>
        <end position="561"/>
    </location>
</feature>
<dbReference type="PROSITE" id="PS51205">
    <property type="entry name" value="VPS9"/>
    <property type="match status" value="1"/>
</dbReference>
<dbReference type="SUPFAM" id="SSF64268">
    <property type="entry name" value="PX domain"/>
    <property type="match status" value="1"/>
</dbReference>
<organism evidence="4 5">
    <name type="scientific">Lepraria neglecta</name>
    <dbReference type="NCBI Taxonomy" id="209136"/>
    <lineage>
        <taxon>Eukaryota</taxon>
        <taxon>Fungi</taxon>
        <taxon>Dikarya</taxon>
        <taxon>Ascomycota</taxon>
        <taxon>Pezizomycotina</taxon>
        <taxon>Lecanoromycetes</taxon>
        <taxon>OSLEUM clade</taxon>
        <taxon>Lecanoromycetidae</taxon>
        <taxon>Lecanorales</taxon>
        <taxon>Lecanorineae</taxon>
        <taxon>Stereocaulaceae</taxon>
        <taxon>Lepraria</taxon>
    </lineage>
</organism>
<dbReference type="InterPro" id="IPR002110">
    <property type="entry name" value="Ankyrin_rpt"/>
</dbReference>
<dbReference type="GO" id="GO:0035091">
    <property type="term" value="F:phosphatidylinositol binding"/>
    <property type="evidence" value="ECO:0007669"/>
    <property type="project" value="InterPro"/>
</dbReference>
<proteinExistence type="inferred from homology"/>
<dbReference type="PANTHER" id="PTHR24170:SF1">
    <property type="entry name" value="DOMAIN PROTEIN, PUTATIVE (AFU_ORTHOLOGUE AFUA_1G09870)-RELATED"/>
    <property type="match status" value="1"/>
</dbReference>
<dbReference type="Pfam" id="PF13857">
    <property type="entry name" value="Ank_5"/>
    <property type="match status" value="1"/>
</dbReference>
<dbReference type="InterPro" id="IPR037191">
    <property type="entry name" value="VPS9_dom_sf"/>
</dbReference>
<dbReference type="Pfam" id="PF02204">
    <property type="entry name" value="VPS9"/>
    <property type="match status" value="1"/>
</dbReference>
<protein>
    <recommendedName>
        <fullName evidence="3">VPS9 domain-containing protein</fullName>
    </recommendedName>
</protein>
<feature type="domain" description="VPS9" evidence="3">
    <location>
        <begin position="365"/>
        <end position="531"/>
    </location>
</feature>
<feature type="compositionally biased region" description="Basic and acidic residues" evidence="2">
    <location>
        <begin position="438"/>
        <end position="449"/>
    </location>
</feature>
<feature type="compositionally biased region" description="Polar residues" evidence="2">
    <location>
        <begin position="1"/>
        <end position="10"/>
    </location>
</feature>
<feature type="region of interest" description="Disordered" evidence="2">
    <location>
        <begin position="437"/>
        <end position="464"/>
    </location>
</feature>
<evidence type="ECO:0000313" key="4">
    <source>
        <dbReference type="EMBL" id="KAK3179098.1"/>
    </source>
</evidence>
<dbReference type="InterPro" id="IPR036871">
    <property type="entry name" value="PX_dom_sf"/>
</dbReference>
<evidence type="ECO:0000256" key="1">
    <source>
        <dbReference type="ARBA" id="ARBA00007428"/>
    </source>
</evidence>
<dbReference type="SMART" id="SM00248">
    <property type="entry name" value="ANK"/>
    <property type="match status" value="3"/>
</dbReference>
<evidence type="ECO:0000259" key="3">
    <source>
        <dbReference type="PROSITE" id="PS51205"/>
    </source>
</evidence>
<feature type="region of interest" description="Disordered" evidence="2">
    <location>
        <begin position="249"/>
        <end position="288"/>
    </location>
</feature>
<accession>A0AAE0DRT1</accession>
<evidence type="ECO:0000313" key="5">
    <source>
        <dbReference type="Proteomes" id="UP001276659"/>
    </source>
</evidence>
<dbReference type="GO" id="GO:0005886">
    <property type="term" value="C:plasma membrane"/>
    <property type="evidence" value="ECO:0007669"/>
    <property type="project" value="TreeGrafter"/>
</dbReference>
<dbReference type="FunFam" id="1.25.40.20:FF:000443">
    <property type="entry name" value="Putative vps9 domain protein"/>
    <property type="match status" value="1"/>
</dbReference>
<dbReference type="SUPFAM" id="SSF48403">
    <property type="entry name" value="Ankyrin repeat"/>
    <property type="match status" value="1"/>
</dbReference>
<dbReference type="Gene3D" id="1.25.40.20">
    <property type="entry name" value="Ankyrin repeat-containing domain"/>
    <property type="match status" value="1"/>
</dbReference>
<gene>
    <name evidence="4" type="ORF">OEA41_001237</name>
</gene>
<dbReference type="InterPro" id="IPR036770">
    <property type="entry name" value="Ankyrin_rpt-contain_sf"/>
</dbReference>
<dbReference type="GO" id="GO:0097422">
    <property type="term" value="C:tubular endosome"/>
    <property type="evidence" value="ECO:0007669"/>
    <property type="project" value="TreeGrafter"/>
</dbReference>
<dbReference type="InterPro" id="IPR003123">
    <property type="entry name" value="VPS9"/>
</dbReference>
<dbReference type="GO" id="GO:0000149">
    <property type="term" value="F:SNARE binding"/>
    <property type="evidence" value="ECO:0007669"/>
    <property type="project" value="TreeGrafter"/>
</dbReference>
<dbReference type="GO" id="GO:0045022">
    <property type="term" value="P:early endosome to late endosome transport"/>
    <property type="evidence" value="ECO:0007669"/>
    <property type="project" value="TreeGrafter"/>
</dbReference>
<comment type="similarity">
    <text evidence="1">Belongs to the UPF0507 family.</text>
</comment>
<sequence length="1310" mass="146727">MPPEDSQSADTPPALEPDSPNSRRPLVSLACRMNALSQSFPAGLLQEPSTLTILLVPTTESLLTAKDRETNATYVELAASEDFLASHVLRISGTTGPGSNVRDSRGKAKQFNTVNGRTVVVKESFVYSNKGFRNLNQAQLLSDQIYYPDSLDTQQWLVYYISRPLIGSYEPIKITPAILPNLVKGLRSSKDTANENADGYADSLSSSGSKKDVKSFNELLNNFPMIARQMQPGLEKVFKDFQKDIRDRPVAPSRRSSIYSRRSSTASTSSKSNGSIHSKYSNGHAAAPSVTTLRVDEEEDYLRKILETAVTAAIDLFQQVDKQQLSLLGATTDLTGPKVERLIERYVTEQLHDSNLFPMIRNTRRLEDQELESRIHGMQHIDIAQVGIEIEGGRKGKEQLVSRLARGVEEFRQLGVAGSPQQMLEILLTTQKVVTSDEPARKDIQRSGDDNQGSGESEKAPSTMTMNADTLVSLLLVVVIRSQVRHLQARLTYMRNFIFVDDVESGETGYALSTFEAVLSYLVSDSGGLRKASRRNKRLWQATKEGDVQEIKTMLDPRNESSEPGEGSQQMQDEVDEQAVVDDEPDTYDEQSVDRDDGDLISTHASKEPTEDGYVSEGSTLAHVFPFQAAAPAAPTRKGKRVSMDMRSFSISSEHSFISRTTTLDSRSSGIDGDTSIETLTQTQDTEGDSILMMAVEARQPGALDYLLSLEEYFSTKSVLEDSNKEGTTLLSAAVQLAHAELIEILLRRIFQARDQQEISNYFARADIRGRTVAHYLFNAPYLIPRFCDILPWRKKDKNGQTPLLALCRSYDHPEYSEMVNDSLQFATHEQGDGQPLHLDDHVDAKGNTLLHVVNDPSLAVRILRHCDSDANATNDKHFTPLMVASKYGRMDMVRALFGDKRVDILARESRGMTAVELAKDDEIRNRIDDMMLVSNVPAPDGRVTAVVRSFFVEDASIRLIIKSAVRNDNGMIGVTTCRRSLTDFENLAKWLALEHPASWFPSIFNFRSPFQIPSRPSRAVLQDIQVRLDKFLKIMLAHSTFSTHELVWEFILFPEIQPDMMAERSRKKAEIRNENIREDYEPVEDVREVSTFAEHARESIRSVNYSTKSVIRRSTSILVGVSNLSIALELCAKTFATLPYLPTPHVQALGRFATCAQLLPSDPYKFFHQDMQAIFSTIFAILSSLARPHSLINSIVNIQKAIDRHDSSLRRSDRWPLGLLDETRKGIHADAQEKAEKCREELRTVGCELRYTQQTVAGELAGWQELHAKLGKRAIRALAERMVVREKDRLESMKRAVRAVVELKNARGL</sequence>
<evidence type="ECO:0000256" key="2">
    <source>
        <dbReference type="SAM" id="MobiDB-lite"/>
    </source>
</evidence>
<keyword evidence="5" id="KW-1185">Reference proteome</keyword>
<dbReference type="Proteomes" id="UP001276659">
    <property type="component" value="Unassembled WGS sequence"/>
</dbReference>
<dbReference type="EMBL" id="JASNWA010000003">
    <property type="protein sequence ID" value="KAK3179098.1"/>
    <property type="molecule type" value="Genomic_DNA"/>
</dbReference>
<dbReference type="SUPFAM" id="SSF109993">
    <property type="entry name" value="VPS9 domain"/>
    <property type="match status" value="1"/>
</dbReference>
<feature type="region of interest" description="Disordered" evidence="2">
    <location>
        <begin position="552"/>
        <end position="614"/>
    </location>
</feature>
<name>A0AAE0DRT1_9LECA</name>
<comment type="caution">
    <text evidence="4">The sequence shown here is derived from an EMBL/GenBank/DDBJ whole genome shotgun (WGS) entry which is preliminary data.</text>
</comment>
<feature type="region of interest" description="Disordered" evidence="2">
    <location>
        <begin position="1"/>
        <end position="24"/>
    </location>
</feature>
<dbReference type="GO" id="GO:0030133">
    <property type="term" value="C:transport vesicle"/>
    <property type="evidence" value="ECO:0007669"/>
    <property type="project" value="TreeGrafter"/>
</dbReference>
<feature type="compositionally biased region" description="Low complexity" evidence="2">
    <location>
        <begin position="253"/>
        <end position="275"/>
    </location>
</feature>
<dbReference type="GO" id="GO:0005085">
    <property type="term" value="F:guanyl-nucleotide exchange factor activity"/>
    <property type="evidence" value="ECO:0007669"/>
    <property type="project" value="TreeGrafter"/>
</dbReference>
<dbReference type="GO" id="GO:0005769">
    <property type="term" value="C:early endosome"/>
    <property type="evidence" value="ECO:0007669"/>
    <property type="project" value="TreeGrafter"/>
</dbReference>
<feature type="compositionally biased region" description="Polar residues" evidence="2">
    <location>
        <begin position="450"/>
        <end position="464"/>
    </location>
</feature>
<dbReference type="PANTHER" id="PTHR24170">
    <property type="entry name" value="ANKYRIN REPEAT DOMAIN-CONTAINING PROTEIN 27"/>
    <property type="match status" value="1"/>
</dbReference>
<feature type="compositionally biased region" description="Acidic residues" evidence="2">
    <location>
        <begin position="573"/>
        <end position="599"/>
    </location>
</feature>
<dbReference type="CDD" id="cd06093">
    <property type="entry name" value="PX_domain"/>
    <property type="match status" value="1"/>
</dbReference>